<accession>A0A2X0LG09</accession>
<evidence type="ECO:0000313" key="2">
    <source>
        <dbReference type="EMBL" id="SDA03878.1"/>
    </source>
</evidence>
<evidence type="ECO:0000313" key="3">
    <source>
        <dbReference type="Proteomes" id="UP000249723"/>
    </source>
</evidence>
<protein>
    <submittedName>
        <fullName evidence="2">BZ3500_MvSof-1268-A1-R1_Chr11-1g03280 protein</fullName>
    </submittedName>
</protein>
<name>A0A2X0LG09_9BASI</name>
<dbReference type="AlphaFoldDB" id="A0A2X0LG09"/>
<feature type="region of interest" description="Disordered" evidence="1">
    <location>
        <begin position="1"/>
        <end position="37"/>
    </location>
</feature>
<sequence>MFRQTQRELVPGKPPLAREPESEASRRIFGSQGIAAG</sequence>
<organism evidence="2 3">
    <name type="scientific">Microbotryum saponariae</name>
    <dbReference type="NCBI Taxonomy" id="289078"/>
    <lineage>
        <taxon>Eukaryota</taxon>
        <taxon>Fungi</taxon>
        <taxon>Dikarya</taxon>
        <taxon>Basidiomycota</taxon>
        <taxon>Pucciniomycotina</taxon>
        <taxon>Microbotryomycetes</taxon>
        <taxon>Microbotryales</taxon>
        <taxon>Microbotryaceae</taxon>
        <taxon>Microbotryum</taxon>
    </lineage>
</organism>
<proteinExistence type="predicted"/>
<gene>
    <name evidence="2" type="ORF">BZ3500_MVSOF-1268-A1-R1_CHR11-1G03280</name>
</gene>
<keyword evidence="3" id="KW-1185">Reference proteome</keyword>
<dbReference type="EMBL" id="FMWP01000138">
    <property type="protein sequence ID" value="SDA03878.1"/>
    <property type="molecule type" value="Genomic_DNA"/>
</dbReference>
<dbReference type="Proteomes" id="UP000249723">
    <property type="component" value="Unassembled WGS sequence"/>
</dbReference>
<evidence type="ECO:0000256" key="1">
    <source>
        <dbReference type="SAM" id="MobiDB-lite"/>
    </source>
</evidence>
<feature type="compositionally biased region" description="Basic and acidic residues" evidence="1">
    <location>
        <begin position="16"/>
        <end position="26"/>
    </location>
</feature>
<reference evidence="3" key="1">
    <citation type="submission" date="2016-10" db="EMBL/GenBank/DDBJ databases">
        <authorList>
            <person name="Jeantristanb JTB J.-T."/>
            <person name="Ricardo R."/>
        </authorList>
    </citation>
    <scope>NUCLEOTIDE SEQUENCE [LARGE SCALE GENOMIC DNA]</scope>
</reference>